<evidence type="ECO:0000256" key="4">
    <source>
        <dbReference type="ARBA" id="ARBA00022969"/>
    </source>
</evidence>
<reference evidence="7 8" key="1">
    <citation type="submission" date="2015-10" db="EMBL/GenBank/DDBJ databases">
        <title>Draft genome sequence of Streptomyces bungoensis DSM 41781, type strain for the species Streptomyces bungoensis.</title>
        <authorList>
            <person name="Ruckert C."/>
            <person name="Winkler A."/>
            <person name="Kalinowski J."/>
            <person name="Kampfer P."/>
            <person name="Glaeser S."/>
        </authorList>
    </citation>
    <scope>NUCLEOTIDE SEQUENCE [LARGE SCALE GENOMIC DNA]</scope>
    <source>
        <strain evidence="7 8">DSM 41781</strain>
    </source>
</reference>
<evidence type="ECO:0000256" key="5">
    <source>
        <dbReference type="ARBA" id="ARBA00023210"/>
    </source>
</evidence>
<keyword evidence="3" id="KW-0132">Cell division</keyword>
<dbReference type="RefSeq" id="WP_061917264.1">
    <property type="nucleotide sequence ID" value="NZ_JBEYBH010000005.1"/>
</dbReference>
<keyword evidence="8" id="KW-1185">Reference proteome</keyword>
<comment type="caution">
    <text evidence="7">The sequence shown here is derived from an EMBL/GenBank/DDBJ whole genome shotgun (WGS) entry which is preliminary data.</text>
</comment>
<sequence>MRDPVTSWNETRPARGDLCPRLTLTVLVLVDGEAVPFHTRFDYDRDDPLAVRMAFLDAPDPARPWVFSRDLLYAGLHAPAGDGAVRVRPPCRCHSPTMARILLHGGRSAAALYVPAAELHDWLEGTYAAVRAGEEASRLRVDDMLRRLVRGG</sequence>
<organism evidence="7 8">
    <name type="scientific">Streptomyces bungoensis</name>
    <dbReference type="NCBI Taxonomy" id="285568"/>
    <lineage>
        <taxon>Bacteria</taxon>
        <taxon>Bacillati</taxon>
        <taxon>Actinomycetota</taxon>
        <taxon>Actinomycetes</taxon>
        <taxon>Kitasatosporales</taxon>
        <taxon>Streptomycetaceae</taxon>
        <taxon>Streptomyces</taxon>
    </lineage>
</organism>
<keyword evidence="4" id="KW-0749">Sporulation</keyword>
<evidence type="ECO:0000256" key="3">
    <source>
        <dbReference type="ARBA" id="ARBA00022618"/>
    </source>
</evidence>
<evidence type="ECO:0000313" key="8">
    <source>
        <dbReference type="Proteomes" id="UP000053024"/>
    </source>
</evidence>
<evidence type="ECO:0000256" key="6">
    <source>
        <dbReference type="ARBA" id="ARBA00023306"/>
    </source>
</evidence>
<dbReference type="OrthoDB" id="3853096at2"/>
<evidence type="ECO:0000256" key="1">
    <source>
        <dbReference type="ARBA" id="ARBA00004431"/>
    </source>
</evidence>
<dbReference type="Gene3D" id="2.30.31.20">
    <property type="entry name" value="Sporulation-specific cell division protein SsgB"/>
    <property type="match status" value="1"/>
</dbReference>
<evidence type="ECO:0000256" key="2">
    <source>
        <dbReference type="ARBA" id="ARBA00009323"/>
    </source>
</evidence>
<keyword evidence="5" id="KW-0717">Septation</keyword>
<gene>
    <name evidence="7" type="ORF">AQJ66_05280</name>
</gene>
<keyword evidence="6" id="KW-0131">Cell cycle</keyword>
<dbReference type="GO" id="GO:0030428">
    <property type="term" value="C:cell septum"/>
    <property type="evidence" value="ECO:0007669"/>
    <property type="project" value="UniProtKB-SubCell"/>
</dbReference>
<evidence type="ECO:0000313" key="7">
    <source>
        <dbReference type="EMBL" id="KUN88883.1"/>
    </source>
</evidence>
<comment type="subcellular location">
    <subcellularLocation>
        <location evidence="1">Cell septum</location>
    </subcellularLocation>
</comment>
<name>A0A101TAX8_9ACTN</name>
<dbReference type="EMBL" id="LMWX01000008">
    <property type="protein sequence ID" value="KUN88883.1"/>
    <property type="molecule type" value="Genomic_DNA"/>
</dbReference>
<protein>
    <recommendedName>
        <fullName evidence="9">Sporulation and cell division protein SsgA</fullName>
    </recommendedName>
</protein>
<comment type="similarity">
    <text evidence="2">Belongs to the SsgA family.</text>
</comment>
<evidence type="ECO:0008006" key="9">
    <source>
        <dbReference type="Google" id="ProtNLM"/>
    </source>
</evidence>
<dbReference type="Pfam" id="PF04686">
    <property type="entry name" value="SsgA"/>
    <property type="match status" value="1"/>
</dbReference>
<dbReference type="STRING" id="285568.AQJ66_05280"/>
<accession>A0A101TAX8</accession>
<dbReference type="Proteomes" id="UP000053024">
    <property type="component" value="Unassembled WGS sequence"/>
</dbReference>
<dbReference type="AlphaFoldDB" id="A0A101TAX8"/>
<dbReference type="InterPro" id="IPR006776">
    <property type="entry name" value="SsgB"/>
</dbReference>
<dbReference type="InterPro" id="IPR038658">
    <property type="entry name" value="SsgB_sf"/>
</dbReference>
<dbReference type="GO" id="GO:0000917">
    <property type="term" value="P:division septum assembly"/>
    <property type="evidence" value="ECO:0007669"/>
    <property type="project" value="UniProtKB-KW"/>
</dbReference>
<proteinExistence type="inferred from homology"/>
<dbReference type="GO" id="GO:0030435">
    <property type="term" value="P:sporulation resulting in formation of a cellular spore"/>
    <property type="evidence" value="ECO:0007669"/>
    <property type="project" value="UniProtKB-KW"/>
</dbReference>